<organism evidence="1">
    <name type="scientific">uncultured Caudovirales phage</name>
    <dbReference type="NCBI Taxonomy" id="2100421"/>
    <lineage>
        <taxon>Viruses</taxon>
        <taxon>Duplodnaviria</taxon>
        <taxon>Heunggongvirae</taxon>
        <taxon>Uroviricota</taxon>
        <taxon>Caudoviricetes</taxon>
        <taxon>Peduoviridae</taxon>
        <taxon>Maltschvirus</taxon>
        <taxon>Maltschvirus maltsch</taxon>
    </lineage>
</organism>
<dbReference type="EMBL" id="LR797274">
    <property type="protein sequence ID" value="CAB4198870.1"/>
    <property type="molecule type" value="Genomic_DNA"/>
</dbReference>
<gene>
    <name evidence="1" type="ORF">UFOVP1325_32</name>
</gene>
<reference evidence="1" key="1">
    <citation type="submission" date="2020-05" db="EMBL/GenBank/DDBJ databases">
        <authorList>
            <person name="Chiriac C."/>
            <person name="Salcher M."/>
            <person name="Ghai R."/>
            <person name="Kavagutti S V."/>
        </authorList>
    </citation>
    <scope>NUCLEOTIDE SEQUENCE</scope>
</reference>
<proteinExistence type="predicted"/>
<protein>
    <submittedName>
        <fullName evidence="1">Uncharacterized protein</fullName>
    </submittedName>
</protein>
<sequence>MSRVFIKALVAELSCRSVFLSSKTSPESVIKPTMAWLLWKASRVCWIRYAVTRAHAMEITDNTAIAMIRLSAPLGFAFGFIELGIQFGLNHGESPISYFRRCVRQRAHGCELQMDRLDVFSDHH</sequence>
<evidence type="ECO:0000313" key="1">
    <source>
        <dbReference type="EMBL" id="CAB4198870.1"/>
    </source>
</evidence>
<name>A0A6J5RN45_9CAUD</name>
<accession>A0A6J5RN45</accession>